<dbReference type="InterPro" id="IPR012340">
    <property type="entry name" value="NA-bd_OB-fold"/>
</dbReference>
<keyword evidence="2" id="KW-1185">Reference proteome</keyword>
<sequence>MTNHKYRIIFQYRTKVVKSSDDVHIQYFGFDFVNLRSIRCGLVDSTLLIDVIGLMRNISNIRRNFSDNFQTDRIPIEIYDAWYKINVEVIDYTGWARFIILDPDATNFLMTDASKLLRRELSDDPLKHTNVLGNLVDKVFLFKIFVNEASCVPTPSFEVITMSWDTSLIQKLSNNVC</sequence>
<organism evidence="1 2">
    <name type="scientific">Senna tora</name>
    <dbReference type="NCBI Taxonomy" id="362788"/>
    <lineage>
        <taxon>Eukaryota</taxon>
        <taxon>Viridiplantae</taxon>
        <taxon>Streptophyta</taxon>
        <taxon>Embryophyta</taxon>
        <taxon>Tracheophyta</taxon>
        <taxon>Spermatophyta</taxon>
        <taxon>Magnoliopsida</taxon>
        <taxon>eudicotyledons</taxon>
        <taxon>Gunneridae</taxon>
        <taxon>Pentapetalae</taxon>
        <taxon>rosids</taxon>
        <taxon>fabids</taxon>
        <taxon>Fabales</taxon>
        <taxon>Fabaceae</taxon>
        <taxon>Caesalpinioideae</taxon>
        <taxon>Cassia clade</taxon>
        <taxon>Senna</taxon>
    </lineage>
</organism>
<proteinExistence type="predicted"/>
<dbReference type="EMBL" id="JAAIUW010000001">
    <property type="protein sequence ID" value="KAF7844329.1"/>
    <property type="molecule type" value="Genomic_DNA"/>
</dbReference>
<dbReference type="Gene3D" id="2.40.50.140">
    <property type="entry name" value="Nucleic acid-binding proteins"/>
    <property type="match status" value="1"/>
</dbReference>
<keyword evidence="1" id="KW-0238">DNA-binding</keyword>
<dbReference type="GO" id="GO:0003677">
    <property type="term" value="F:DNA binding"/>
    <property type="evidence" value="ECO:0007669"/>
    <property type="project" value="UniProtKB-KW"/>
</dbReference>
<protein>
    <submittedName>
        <fullName evidence="1">Replication protein A 70 kDa DNA-binding subunit A</fullName>
    </submittedName>
</protein>
<dbReference type="Proteomes" id="UP000634136">
    <property type="component" value="Unassembled WGS sequence"/>
</dbReference>
<evidence type="ECO:0000313" key="1">
    <source>
        <dbReference type="EMBL" id="KAF7844329.1"/>
    </source>
</evidence>
<dbReference type="AlphaFoldDB" id="A0A834XFJ5"/>
<reference evidence="1" key="1">
    <citation type="submission" date="2020-09" db="EMBL/GenBank/DDBJ databases">
        <title>Genome-Enabled Discovery of Anthraquinone Biosynthesis in Senna tora.</title>
        <authorList>
            <person name="Kang S.-H."/>
            <person name="Pandey R.P."/>
            <person name="Lee C.-M."/>
            <person name="Sim J.-S."/>
            <person name="Jeong J.-T."/>
            <person name="Choi B.-S."/>
            <person name="Jung M."/>
            <person name="Ginzburg D."/>
            <person name="Zhao K."/>
            <person name="Won S.Y."/>
            <person name="Oh T.-J."/>
            <person name="Yu Y."/>
            <person name="Kim N.-H."/>
            <person name="Lee O.R."/>
            <person name="Lee T.-H."/>
            <person name="Bashyal P."/>
            <person name="Kim T.-S."/>
            <person name="Lee W.-H."/>
            <person name="Kawkins C."/>
            <person name="Kim C.-K."/>
            <person name="Kim J.S."/>
            <person name="Ahn B.O."/>
            <person name="Rhee S.Y."/>
            <person name="Sohng J.K."/>
        </authorList>
    </citation>
    <scope>NUCLEOTIDE SEQUENCE</scope>
    <source>
        <tissue evidence="1">Leaf</tissue>
    </source>
</reference>
<comment type="caution">
    <text evidence="1">The sequence shown here is derived from an EMBL/GenBank/DDBJ whole genome shotgun (WGS) entry which is preliminary data.</text>
</comment>
<gene>
    <name evidence="1" type="ORF">G2W53_001234</name>
</gene>
<name>A0A834XFJ5_9FABA</name>
<evidence type="ECO:0000313" key="2">
    <source>
        <dbReference type="Proteomes" id="UP000634136"/>
    </source>
</evidence>
<accession>A0A834XFJ5</accession>